<evidence type="ECO:0000256" key="4">
    <source>
        <dbReference type="ARBA" id="ARBA00020397"/>
    </source>
</evidence>
<evidence type="ECO:0000256" key="7">
    <source>
        <dbReference type="ARBA" id="ARBA00023102"/>
    </source>
</evidence>
<keyword evidence="13" id="KW-1185">Reference proteome</keyword>
<comment type="function">
    <text evidence="8 9">Required for the first step of histidine biosynthesis. May allow the feedback regulation of ATP phosphoribosyltransferase activity by histidine.</text>
</comment>
<dbReference type="InterPro" id="IPR045864">
    <property type="entry name" value="aa-tRNA-synth_II/BPL/LPL"/>
</dbReference>
<keyword evidence="5 9" id="KW-0963">Cytoplasm</keyword>
<dbReference type="InterPro" id="IPR041715">
    <property type="entry name" value="HisRS-like_core"/>
</dbReference>
<evidence type="ECO:0000256" key="9">
    <source>
        <dbReference type="HAMAP-Rule" id="MF_00125"/>
    </source>
</evidence>
<evidence type="ECO:0000256" key="10">
    <source>
        <dbReference type="PIRSR" id="PIRSR001549-1"/>
    </source>
</evidence>
<evidence type="ECO:0000256" key="1">
    <source>
        <dbReference type="ARBA" id="ARBA00004496"/>
    </source>
</evidence>
<sequence>MDNLSLPVGTKDQFGAEAQLQDYVTSQLSDLFNHRGYEKLKTPVVEFASVFEPLQADNYRPYQMLDDRGRTLVLRPDLTLPVARVMSATGIEPPVKWYYTGDVFRLKKELSGSYNQETQAGVEIIGYPDFKAELECLMIALKGCQALNISGVTVQLGDAKFIDSLLTKLPLTDPSKQELRSALFEKNLSKYDKLIETMVDSKFSQFLKEWPWMFGTFSEVMTKLESFVSIPEIDEMLQRFRVAADFISDNFPNVEITLDLSMKSPQNYYTGLIFQGFSNSSSEYLFSGGRYDDLLKNFQQNQISAVGLAFNVDGLSRHLLDKKTVAKRLLFFNSDQWQEAEKLVLENQDLTMCLATDIEEARRIAVSKGVELVDISQGGKPNE</sequence>
<proteinExistence type="inferred from homology"/>
<evidence type="ECO:0000256" key="6">
    <source>
        <dbReference type="ARBA" id="ARBA00022605"/>
    </source>
</evidence>
<evidence type="ECO:0000313" key="13">
    <source>
        <dbReference type="Proteomes" id="UP000030361"/>
    </source>
</evidence>
<dbReference type="Gene3D" id="3.30.930.10">
    <property type="entry name" value="Bira Bifunctional Protein, Domain 2"/>
    <property type="match status" value="1"/>
</dbReference>
<keyword evidence="12" id="KW-0808">Transferase</keyword>
<feature type="binding site" evidence="10">
    <location>
        <begin position="268"/>
        <end position="269"/>
    </location>
    <ligand>
        <name>L-histidine</name>
        <dbReference type="ChEBI" id="CHEBI:57595"/>
    </ligand>
</feature>
<comment type="subcellular location">
    <subcellularLocation>
        <location evidence="1 9">Cytoplasm</location>
    </subcellularLocation>
</comment>
<keyword evidence="12" id="KW-0328">Glycosyltransferase</keyword>
<dbReference type="SUPFAM" id="SSF55681">
    <property type="entry name" value="Class II aaRS and biotin synthetases"/>
    <property type="match status" value="1"/>
</dbReference>
<dbReference type="PANTHER" id="PTHR43707:SF6">
    <property type="entry name" value="ATP PHOSPHORIBOSYLTRANSFERASE REGULATORY SUBUNIT"/>
    <property type="match status" value="1"/>
</dbReference>
<evidence type="ECO:0000313" key="12">
    <source>
        <dbReference type="EMBL" id="AQW20562.1"/>
    </source>
</evidence>
<accession>A0A1S6QG34</accession>
<feature type="binding site" evidence="10">
    <location>
        <position position="123"/>
    </location>
    <ligand>
        <name>L-histidine</name>
        <dbReference type="ChEBI" id="CHEBI:57595"/>
    </ligand>
</feature>
<keyword evidence="7 9" id="KW-0368">Histidine biosynthesis</keyword>
<dbReference type="GO" id="GO:0006427">
    <property type="term" value="P:histidyl-tRNA aminoacylation"/>
    <property type="evidence" value="ECO:0007669"/>
    <property type="project" value="TreeGrafter"/>
</dbReference>
<keyword evidence="6 9" id="KW-0028">Amino-acid biosynthesis</keyword>
<comment type="pathway">
    <text evidence="2 9">Amino-acid biosynthesis; L-histidine biosynthesis; L-histidine from 5-phospho-alpha-D-ribose 1-diphosphate: step 1/9.</text>
</comment>
<dbReference type="OrthoDB" id="9800814at2"/>
<dbReference type="InterPro" id="IPR004517">
    <property type="entry name" value="HisZ"/>
</dbReference>
<evidence type="ECO:0000259" key="11">
    <source>
        <dbReference type="Pfam" id="PF13393"/>
    </source>
</evidence>
<dbReference type="Proteomes" id="UP000030361">
    <property type="component" value="Chromosome"/>
</dbReference>
<evidence type="ECO:0000256" key="2">
    <source>
        <dbReference type="ARBA" id="ARBA00004667"/>
    </source>
</evidence>
<evidence type="ECO:0000256" key="3">
    <source>
        <dbReference type="ARBA" id="ARBA00005539"/>
    </source>
</evidence>
<dbReference type="AlphaFoldDB" id="A0A1S6QG34"/>
<dbReference type="RefSeq" id="WP_035168550.1">
    <property type="nucleotide sequence ID" value="NZ_CP018906.1"/>
</dbReference>
<dbReference type="Pfam" id="PF13393">
    <property type="entry name" value="tRNA-synt_His"/>
    <property type="match status" value="1"/>
</dbReference>
<evidence type="ECO:0000256" key="5">
    <source>
        <dbReference type="ARBA" id="ARBA00022490"/>
    </source>
</evidence>
<dbReference type="InterPro" id="IPR004516">
    <property type="entry name" value="HisRS/HisZ"/>
</dbReference>
<organism evidence="12 13">
    <name type="scientific">Lentilactobacillus curieae</name>
    <dbReference type="NCBI Taxonomy" id="1138822"/>
    <lineage>
        <taxon>Bacteria</taxon>
        <taxon>Bacillati</taxon>
        <taxon>Bacillota</taxon>
        <taxon>Bacilli</taxon>
        <taxon>Lactobacillales</taxon>
        <taxon>Lactobacillaceae</taxon>
        <taxon>Lentilactobacillus</taxon>
    </lineage>
</organism>
<feature type="binding site" evidence="10">
    <location>
        <position position="119"/>
    </location>
    <ligand>
        <name>L-histidine</name>
        <dbReference type="ChEBI" id="CHEBI:57595"/>
    </ligand>
</feature>
<comment type="miscellaneous">
    <text evidence="9">This function is generally fulfilled by the C-terminal part of HisG, which is missing in some bacteria such as this one.</text>
</comment>
<reference evidence="12 13" key="1">
    <citation type="journal article" date="2015" name="Genome Announc.">
        <title>Genome Sequence of Lactobacillus curieae CCTCC M 2011381T, a Novel Producer of Gamma-aminobutyric Acid.</title>
        <authorList>
            <person name="Wang Y."/>
            <person name="Wang Y."/>
            <person name="Lang C."/>
            <person name="Wei D."/>
            <person name="Xu P."/>
            <person name="Xie J."/>
        </authorList>
    </citation>
    <scope>NUCLEOTIDE SEQUENCE [LARGE SCALE GENOMIC DNA]</scope>
    <source>
        <strain evidence="12 13">CCTCC M 2011381</strain>
    </source>
</reference>
<dbReference type="GO" id="GO:0140096">
    <property type="term" value="F:catalytic activity, acting on a protein"/>
    <property type="evidence" value="ECO:0007669"/>
    <property type="project" value="UniProtKB-ARBA"/>
</dbReference>
<comment type="similarity">
    <text evidence="3 9">Belongs to the class-II aminoacyl-tRNA synthetase family. HisZ subfamily.</text>
</comment>
<feature type="domain" description="Class II Histidinyl-tRNA synthetase (HisRS)-like catalytic core" evidence="11">
    <location>
        <begin position="11"/>
        <end position="314"/>
    </location>
</feature>
<evidence type="ECO:0000256" key="8">
    <source>
        <dbReference type="ARBA" id="ARBA00025246"/>
    </source>
</evidence>
<dbReference type="HAMAP" id="MF_00125">
    <property type="entry name" value="HisZ"/>
    <property type="match status" value="1"/>
</dbReference>
<comment type="subunit">
    <text evidence="9">Heteromultimer composed of HisG and HisZ subunits.</text>
</comment>
<feature type="binding site" evidence="10">
    <location>
        <position position="105"/>
    </location>
    <ligand>
        <name>L-histidine</name>
        <dbReference type="ChEBI" id="CHEBI:57595"/>
    </ligand>
</feature>
<dbReference type="KEGG" id="lcu:PL11_000725"/>
<feature type="binding site" evidence="10">
    <location>
        <begin position="77"/>
        <end position="79"/>
    </location>
    <ligand>
        <name>L-histidine</name>
        <dbReference type="ChEBI" id="CHEBI:57595"/>
    </ligand>
</feature>
<gene>
    <name evidence="9" type="primary">hisZ</name>
    <name evidence="12" type="ORF">PL11_000725</name>
</gene>
<dbReference type="UniPathway" id="UPA00031">
    <property type="reaction ID" value="UER00006"/>
</dbReference>
<dbReference type="PANTHER" id="PTHR43707">
    <property type="entry name" value="HISTIDYL-TRNA SYNTHETASE"/>
    <property type="match status" value="1"/>
</dbReference>
<protein>
    <recommendedName>
        <fullName evidence="4 9">ATP phosphoribosyltransferase regulatory subunit</fullName>
    </recommendedName>
</protein>
<dbReference type="GO" id="GO:0016757">
    <property type="term" value="F:glycosyltransferase activity"/>
    <property type="evidence" value="ECO:0007669"/>
    <property type="project" value="UniProtKB-KW"/>
</dbReference>
<dbReference type="EMBL" id="CP018906">
    <property type="protein sequence ID" value="AQW20562.1"/>
    <property type="molecule type" value="Genomic_DNA"/>
</dbReference>
<dbReference type="GO" id="GO:0005737">
    <property type="term" value="C:cytoplasm"/>
    <property type="evidence" value="ECO:0007669"/>
    <property type="project" value="UniProtKB-SubCell"/>
</dbReference>
<dbReference type="eggNOG" id="COG3705">
    <property type="taxonomic scope" value="Bacteria"/>
</dbReference>
<dbReference type="PIRSF" id="PIRSF001549">
    <property type="entry name" value="His-tRNA_synth"/>
    <property type="match status" value="1"/>
</dbReference>
<dbReference type="CDD" id="cd00773">
    <property type="entry name" value="HisRS-like_core"/>
    <property type="match status" value="1"/>
</dbReference>
<dbReference type="GO" id="GO:0000105">
    <property type="term" value="P:L-histidine biosynthetic process"/>
    <property type="evidence" value="ECO:0007669"/>
    <property type="project" value="UniProtKB-UniRule"/>
</dbReference>
<dbReference type="GO" id="GO:0004821">
    <property type="term" value="F:histidine-tRNA ligase activity"/>
    <property type="evidence" value="ECO:0007669"/>
    <property type="project" value="TreeGrafter"/>
</dbReference>
<name>A0A1S6QG34_9LACO</name>